<dbReference type="HOGENOM" id="CLU_3233996_0_0_0"/>
<keyword evidence="2" id="KW-1185">Reference proteome</keyword>
<protein>
    <submittedName>
        <fullName evidence="1">Uncharacterized protein</fullName>
    </submittedName>
</protein>
<accession>E5BI21</accession>
<organism evidence="1 2">
    <name type="scientific">Fusobacterium gonidiaformans 3-1-5R</name>
    <dbReference type="NCBI Taxonomy" id="469605"/>
    <lineage>
        <taxon>Bacteria</taxon>
        <taxon>Fusobacteriati</taxon>
        <taxon>Fusobacteriota</taxon>
        <taxon>Fusobacteriia</taxon>
        <taxon>Fusobacteriales</taxon>
        <taxon>Fusobacteriaceae</taxon>
        <taxon>Fusobacterium</taxon>
    </lineage>
</organism>
<evidence type="ECO:0000313" key="1">
    <source>
        <dbReference type="EMBL" id="EFS22144.1"/>
    </source>
</evidence>
<gene>
    <name evidence="1" type="ORF">FSBG_01641</name>
</gene>
<sequence length="43" mass="5177">MILHYNMDGSIQMQLKFRGKVIEKYFSSQKEYVAFLQNFDSKI</sequence>
<dbReference type="AlphaFoldDB" id="E5BI21"/>
<proteinExistence type="predicted"/>
<name>E5BI21_9FUSO</name>
<evidence type="ECO:0000313" key="2">
    <source>
        <dbReference type="Proteomes" id="UP000002975"/>
    </source>
</evidence>
<dbReference type="Proteomes" id="UP000002975">
    <property type="component" value="Unassembled WGS sequence"/>
</dbReference>
<dbReference type="EMBL" id="GG657974">
    <property type="protein sequence ID" value="EFS22144.1"/>
    <property type="molecule type" value="Genomic_DNA"/>
</dbReference>
<dbReference type="BioCyc" id="FSP469605-HMP:GTSP-1684-MONOMER"/>
<reference evidence="1 2" key="1">
    <citation type="submission" date="2009-02" db="EMBL/GenBank/DDBJ databases">
        <title>The Genome Sequence of Fusobacterium sp. 3_1_5R.</title>
        <authorList>
            <consortium name="The Broad Institute Genome Sequencing Platform"/>
            <person name="Ward D."/>
            <person name="Young S.K."/>
            <person name="Kodira C.D."/>
            <person name="Zeng Q."/>
            <person name="Koehrsen M."/>
            <person name="Alvarado L."/>
            <person name="Berlin A."/>
            <person name="Borenstein D."/>
            <person name="Chen Z."/>
            <person name="Engels R."/>
            <person name="Freedman E."/>
            <person name="Gellesch M."/>
            <person name="Goldberg J."/>
            <person name="Griggs A."/>
            <person name="Gujja S."/>
            <person name="Heiman D."/>
            <person name="Hepburn T."/>
            <person name="Howarth C."/>
            <person name="Jen D."/>
            <person name="Larson L."/>
            <person name="Lewis B."/>
            <person name="Mehta T."/>
            <person name="Park D."/>
            <person name="Pearson M."/>
            <person name="Roberts A."/>
            <person name="Saif S."/>
            <person name="Shea T."/>
            <person name="Shenoy N."/>
            <person name="Sisk P."/>
            <person name="Stolte C."/>
            <person name="Sykes S."/>
            <person name="Walk T."/>
            <person name="White J."/>
            <person name="Yandava C."/>
            <person name="Allen-Vercoe E."/>
            <person name="Strauss J."/>
            <person name="Ambrose C."/>
            <person name="Lander E."/>
            <person name="Nusbaum C."/>
            <person name="Galagan J."/>
            <person name="Birren B."/>
        </authorList>
    </citation>
    <scope>NUCLEOTIDE SEQUENCE [LARGE SCALE GENOMIC DNA]</scope>
    <source>
        <strain evidence="1 2">3_1_5R</strain>
    </source>
</reference>
<dbReference type="RefSeq" id="WP_005956928.1">
    <property type="nucleotide sequence ID" value="NZ_GG657974.1"/>
</dbReference>